<evidence type="ECO:0000313" key="9">
    <source>
        <dbReference type="EMBL" id="MBP1994934.1"/>
    </source>
</evidence>
<keyword evidence="4 7" id="KW-0812">Transmembrane</keyword>
<dbReference type="Pfam" id="PF00528">
    <property type="entry name" value="BPD_transp_1"/>
    <property type="match status" value="1"/>
</dbReference>
<evidence type="ECO:0000313" key="10">
    <source>
        <dbReference type="Proteomes" id="UP001519287"/>
    </source>
</evidence>
<evidence type="ECO:0000256" key="7">
    <source>
        <dbReference type="RuleBase" id="RU363032"/>
    </source>
</evidence>
<keyword evidence="9" id="KW-0762">Sugar transport</keyword>
<feature type="transmembrane region" description="Helical" evidence="7">
    <location>
        <begin position="273"/>
        <end position="294"/>
    </location>
</feature>
<dbReference type="InterPro" id="IPR000515">
    <property type="entry name" value="MetI-like"/>
</dbReference>
<feature type="transmembrane region" description="Helical" evidence="7">
    <location>
        <begin position="82"/>
        <end position="103"/>
    </location>
</feature>
<name>A0ABS4J857_9BACL</name>
<dbReference type="CDD" id="cd06261">
    <property type="entry name" value="TM_PBP2"/>
    <property type="match status" value="1"/>
</dbReference>
<evidence type="ECO:0000256" key="1">
    <source>
        <dbReference type="ARBA" id="ARBA00004651"/>
    </source>
</evidence>
<dbReference type="RefSeq" id="WP_209976759.1">
    <property type="nucleotide sequence ID" value="NZ_JAGGLB010000029.1"/>
</dbReference>
<sequence length="301" mass="33764">MEKTKRLYVTRKFRQTIDGYLFILPNLVGFLVFTLFSIGFSFAAAFTNWDMVTGLGHMKFNGLANFSKMFGDQWFIDSMVNVIYFVAFVPLQILVALIVAFIINESVYFTKTIRTALFLPYVTNAVIIAIVWGMLLNPGDGIVNNLLRTVGVGHPPGWLGSQDWVKPAIIVMTTWSGLGLNVILFLSGLVGIPKEIYESAEIDGVKPFTKFLYITFPLISPTTFFILITSIIGLFNAWSHIQILTGGGPGSSSTVIGYYIYKTAFEFGQMGYASAMALVLFATVFVFTLVQWFYQKKWVHY</sequence>
<evidence type="ECO:0000256" key="2">
    <source>
        <dbReference type="ARBA" id="ARBA00022448"/>
    </source>
</evidence>
<comment type="subcellular location">
    <subcellularLocation>
        <location evidence="1 7">Cell membrane</location>
        <topology evidence="1 7">Multi-pass membrane protein</topology>
    </subcellularLocation>
</comment>
<keyword evidence="2 7" id="KW-0813">Transport</keyword>
<comment type="caution">
    <text evidence="9">The sequence shown here is derived from an EMBL/GenBank/DDBJ whole genome shotgun (WGS) entry which is preliminary data.</text>
</comment>
<comment type="similarity">
    <text evidence="7">Belongs to the binding-protein-dependent transport system permease family.</text>
</comment>
<evidence type="ECO:0000256" key="4">
    <source>
        <dbReference type="ARBA" id="ARBA00022692"/>
    </source>
</evidence>
<proteinExistence type="inferred from homology"/>
<keyword evidence="10" id="KW-1185">Reference proteome</keyword>
<protein>
    <submittedName>
        <fullName evidence="9">Multiple sugar transport system permease protein</fullName>
    </submittedName>
</protein>
<dbReference type="Gene3D" id="1.10.3720.10">
    <property type="entry name" value="MetI-like"/>
    <property type="match status" value="1"/>
</dbReference>
<keyword evidence="6 7" id="KW-0472">Membrane</keyword>
<feature type="transmembrane region" description="Helical" evidence="7">
    <location>
        <begin position="21"/>
        <end position="46"/>
    </location>
</feature>
<accession>A0ABS4J857</accession>
<gene>
    <name evidence="9" type="ORF">J2Z66_006575</name>
</gene>
<feature type="transmembrane region" description="Helical" evidence="7">
    <location>
        <begin position="211"/>
        <end position="235"/>
    </location>
</feature>
<evidence type="ECO:0000256" key="5">
    <source>
        <dbReference type="ARBA" id="ARBA00022989"/>
    </source>
</evidence>
<organism evidence="9 10">
    <name type="scientific">Paenibacillus eucommiae</name>
    <dbReference type="NCBI Taxonomy" id="1355755"/>
    <lineage>
        <taxon>Bacteria</taxon>
        <taxon>Bacillati</taxon>
        <taxon>Bacillota</taxon>
        <taxon>Bacilli</taxon>
        <taxon>Bacillales</taxon>
        <taxon>Paenibacillaceae</taxon>
        <taxon>Paenibacillus</taxon>
    </lineage>
</organism>
<feature type="domain" description="ABC transmembrane type-1" evidence="8">
    <location>
        <begin position="78"/>
        <end position="291"/>
    </location>
</feature>
<keyword evidence="3" id="KW-1003">Cell membrane</keyword>
<feature type="transmembrane region" description="Helical" evidence="7">
    <location>
        <begin position="168"/>
        <end position="190"/>
    </location>
</feature>
<dbReference type="PROSITE" id="PS50928">
    <property type="entry name" value="ABC_TM1"/>
    <property type="match status" value="1"/>
</dbReference>
<dbReference type="Proteomes" id="UP001519287">
    <property type="component" value="Unassembled WGS sequence"/>
</dbReference>
<dbReference type="InterPro" id="IPR051393">
    <property type="entry name" value="ABC_transporter_permease"/>
</dbReference>
<feature type="transmembrane region" description="Helical" evidence="7">
    <location>
        <begin position="241"/>
        <end position="261"/>
    </location>
</feature>
<dbReference type="SUPFAM" id="SSF160964">
    <property type="entry name" value="MalF N-terminal region-like"/>
    <property type="match status" value="1"/>
</dbReference>
<evidence type="ECO:0000259" key="8">
    <source>
        <dbReference type="PROSITE" id="PS50928"/>
    </source>
</evidence>
<evidence type="ECO:0000256" key="6">
    <source>
        <dbReference type="ARBA" id="ARBA00023136"/>
    </source>
</evidence>
<dbReference type="SUPFAM" id="SSF161098">
    <property type="entry name" value="MetI-like"/>
    <property type="match status" value="1"/>
</dbReference>
<dbReference type="InterPro" id="IPR035906">
    <property type="entry name" value="MetI-like_sf"/>
</dbReference>
<feature type="transmembrane region" description="Helical" evidence="7">
    <location>
        <begin position="115"/>
        <end position="135"/>
    </location>
</feature>
<reference evidence="9 10" key="1">
    <citation type="submission" date="2021-03" db="EMBL/GenBank/DDBJ databases">
        <title>Genomic Encyclopedia of Type Strains, Phase IV (KMG-IV): sequencing the most valuable type-strain genomes for metagenomic binning, comparative biology and taxonomic classification.</title>
        <authorList>
            <person name="Goeker M."/>
        </authorList>
    </citation>
    <scope>NUCLEOTIDE SEQUENCE [LARGE SCALE GENOMIC DNA]</scope>
    <source>
        <strain evidence="9 10">DSM 26048</strain>
    </source>
</reference>
<dbReference type="PANTHER" id="PTHR30193:SF37">
    <property type="entry name" value="INNER MEMBRANE ABC TRANSPORTER PERMEASE PROTEIN YCJO"/>
    <property type="match status" value="1"/>
</dbReference>
<evidence type="ECO:0000256" key="3">
    <source>
        <dbReference type="ARBA" id="ARBA00022475"/>
    </source>
</evidence>
<keyword evidence="5 7" id="KW-1133">Transmembrane helix</keyword>
<dbReference type="PANTHER" id="PTHR30193">
    <property type="entry name" value="ABC TRANSPORTER PERMEASE PROTEIN"/>
    <property type="match status" value="1"/>
</dbReference>
<dbReference type="EMBL" id="JAGGLB010000029">
    <property type="protein sequence ID" value="MBP1994934.1"/>
    <property type="molecule type" value="Genomic_DNA"/>
</dbReference>